<reference evidence="3" key="1">
    <citation type="journal article" date="2019" name="Int. J. Syst. Evol. Microbiol.">
        <title>The Global Catalogue of Microorganisms (GCM) 10K type strain sequencing project: providing services to taxonomists for standard genome sequencing and annotation.</title>
        <authorList>
            <consortium name="The Broad Institute Genomics Platform"/>
            <consortium name="The Broad Institute Genome Sequencing Center for Infectious Disease"/>
            <person name="Wu L."/>
            <person name="Ma J."/>
        </authorList>
    </citation>
    <scope>NUCLEOTIDE SEQUENCE [LARGE SCALE GENOMIC DNA]</scope>
    <source>
        <strain evidence="3">CGMCC 1.14993</strain>
    </source>
</reference>
<evidence type="ECO:0000313" key="2">
    <source>
        <dbReference type="EMBL" id="GGI11806.1"/>
    </source>
</evidence>
<dbReference type="Proteomes" id="UP000626244">
    <property type="component" value="Unassembled WGS sequence"/>
</dbReference>
<keyword evidence="1" id="KW-0472">Membrane</keyword>
<dbReference type="EMBL" id="BMHB01000001">
    <property type="protein sequence ID" value="GGI11806.1"/>
    <property type="molecule type" value="Genomic_DNA"/>
</dbReference>
<protein>
    <submittedName>
        <fullName evidence="2">Uncharacterized protein</fullName>
    </submittedName>
</protein>
<accession>A0A8J3EUG3</accession>
<keyword evidence="1" id="KW-0812">Transmembrane</keyword>
<dbReference type="OrthoDB" id="2930298at2"/>
<dbReference type="AlphaFoldDB" id="A0A8J3EUG3"/>
<name>A0A8J3EUG3_9BACI</name>
<evidence type="ECO:0000256" key="1">
    <source>
        <dbReference type="SAM" id="Phobius"/>
    </source>
</evidence>
<organism evidence="2 3">
    <name type="scientific">Gottfriedia solisilvae</name>
    <dbReference type="NCBI Taxonomy" id="1516104"/>
    <lineage>
        <taxon>Bacteria</taxon>
        <taxon>Bacillati</taxon>
        <taxon>Bacillota</taxon>
        <taxon>Bacilli</taxon>
        <taxon>Bacillales</taxon>
        <taxon>Bacillaceae</taxon>
        <taxon>Gottfriedia</taxon>
    </lineage>
</organism>
<keyword evidence="1" id="KW-1133">Transmembrane helix</keyword>
<comment type="caution">
    <text evidence="2">The sequence shown here is derived from an EMBL/GenBank/DDBJ whole genome shotgun (WGS) entry which is preliminary data.</text>
</comment>
<sequence>MDRQRTFFYGFIIGVTLMIVPIHPFFFWRDVMDIVDTIFRYLGFVLFLICGGALIKDLYRVIVSRK</sequence>
<evidence type="ECO:0000313" key="3">
    <source>
        <dbReference type="Proteomes" id="UP000626244"/>
    </source>
</evidence>
<keyword evidence="3" id="KW-1185">Reference proteome</keyword>
<dbReference type="RefSeq" id="WP_087999195.1">
    <property type="nucleotide sequence ID" value="NZ_BMHB01000001.1"/>
</dbReference>
<feature type="transmembrane region" description="Helical" evidence="1">
    <location>
        <begin position="7"/>
        <end position="26"/>
    </location>
</feature>
<feature type="transmembrane region" description="Helical" evidence="1">
    <location>
        <begin position="38"/>
        <end position="59"/>
    </location>
</feature>
<gene>
    <name evidence="2" type="ORF">GCM10007380_09690</name>
</gene>
<proteinExistence type="predicted"/>